<evidence type="ECO:0000313" key="3">
    <source>
        <dbReference type="Proteomes" id="UP000488936"/>
    </source>
</evidence>
<protein>
    <recommendedName>
        <fullName evidence="4">Outer membrane beta-barrel protein</fullName>
    </recommendedName>
</protein>
<sequence length="271" mass="29932">MKLITKALYASLIALLAVPTTHATTTKDLFAEKGRDRNAHYATEFLEHLNVSAGISTLGLTVEVATPIASHLKLRAGLNYFNYNSTGHNIDLEDNNGYFQQALGYTPNLDAGGKVNLFHGHALVDFYPAKKGIFFITAGLYAGKTSVKTTGELKDHLGNPVDLLNGQDWPTLDFEGNIISLNEGKLNEEIVLGNTIKPYVGIGLGRAVSKRRFGVKFELGVLYQGDYTITKHANTQPSGTEADLYVTDTEDYTKWLNWWPKVSLSLNYRIF</sequence>
<evidence type="ECO:0000313" key="2">
    <source>
        <dbReference type="EMBL" id="MTH29009.1"/>
    </source>
</evidence>
<keyword evidence="1" id="KW-0732">Signal</keyword>
<comment type="caution">
    <text evidence="2">The sequence shown here is derived from an EMBL/GenBank/DDBJ whole genome shotgun (WGS) entry which is preliminary data.</text>
</comment>
<dbReference type="Proteomes" id="UP000488936">
    <property type="component" value="Unassembled WGS sequence"/>
</dbReference>
<organism evidence="2 3">
    <name type="scientific">Myroides pelagicus</name>
    <dbReference type="NCBI Taxonomy" id="270914"/>
    <lineage>
        <taxon>Bacteria</taxon>
        <taxon>Pseudomonadati</taxon>
        <taxon>Bacteroidota</taxon>
        <taxon>Flavobacteriia</taxon>
        <taxon>Flavobacteriales</taxon>
        <taxon>Flavobacteriaceae</taxon>
        <taxon>Myroides</taxon>
    </lineage>
</organism>
<name>A0A7K1GKF9_9FLAO</name>
<feature type="chain" id="PRO_5029634143" description="Outer membrane beta-barrel protein" evidence="1">
    <location>
        <begin position="24"/>
        <end position="271"/>
    </location>
</feature>
<dbReference type="AlphaFoldDB" id="A0A7K1GKF9"/>
<dbReference type="RefSeq" id="WP_155034992.1">
    <property type="nucleotide sequence ID" value="NZ_JAYMMG010000003.1"/>
</dbReference>
<gene>
    <name evidence="2" type="ORF">GJV77_03635</name>
</gene>
<keyword evidence="3" id="KW-1185">Reference proteome</keyword>
<feature type="signal peptide" evidence="1">
    <location>
        <begin position="1"/>
        <end position="23"/>
    </location>
</feature>
<accession>A0A7K1GKF9</accession>
<reference evidence="2 3" key="1">
    <citation type="journal article" date="2006" name="Int. J. Syst. Evol. Microbiol.">
        <title>Myroides pelagicus sp. nov., isolated from seawater in Thailand.</title>
        <authorList>
            <person name="Yoon J."/>
            <person name="Maneerat S."/>
            <person name="Kawai F."/>
            <person name="Yokota A."/>
        </authorList>
    </citation>
    <scope>NUCLEOTIDE SEQUENCE [LARGE SCALE GENOMIC DNA]</scope>
    <source>
        <strain evidence="2 3">SM1T</strain>
    </source>
</reference>
<proteinExistence type="predicted"/>
<evidence type="ECO:0008006" key="4">
    <source>
        <dbReference type="Google" id="ProtNLM"/>
    </source>
</evidence>
<dbReference type="Gene3D" id="2.40.160.170">
    <property type="match status" value="1"/>
</dbReference>
<dbReference type="EMBL" id="WMJY01000005">
    <property type="protein sequence ID" value="MTH29009.1"/>
    <property type="molecule type" value="Genomic_DNA"/>
</dbReference>
<dbReference type="OrthoDB" id="597504at2"/>
<evidence type="ECO:0000256" key="1">
    <source>
        <dbReference type="SAM" id="SignalP"/>
    </source>
</evidence>